<name>A0ABR2B2W9_9ROSI</name>
<dbReference type="PANTHER" id="PTHR36381">
    <property type="entry name" value="ETHYLENE-REGULATED TRANSCRIPT 2 (ERT2)"/>
    <property type="match status" value="1"/>
</dbReference>
<dbReference type="Proteomes" id="UP001472677">
    <property type="component" value="Unassembled WGS sequence"/>
</dbReference>
<keyword evidence="2" id="KW-1185">Reference proteome</keyword>
<dbReference type="EMBL" id="JBBPBM010000196">
    <property type="protein sequence ID" value="KAK8501124.1"/>
    <property type="molecule type" value="Genomic_DNA"/>
</dbReference>
<dbReference type="PANTHER" id="PTHR36381:SF1">
    <property type="entry name" value="ETHYLENE-REGULATED TRANSCRIPT 2 (ERT2)"/>
    <property type="match status" value="1"/>
</dbReference>
<dbReference type="InterPro" id="IPR012337">
    <property type="entry name" value="RNaseH-like_sf"/>
</dbReference>
<dbReference type="Pfam" id="PF13456">
    <property type="entry name" value="RVT_3"/>
    <property type="match status" value="1"/>
</dbReference>
<dbReference type="Gene3D" id="3.30.420.10">
    <property type="entry name" value="Ribonuclease H-like superfamily/Ribonuclease H"/>
    <property type="match status" value="1"/>
</dbReference>
<dbReference type="CDD" id="cd06222">
    <property type="entry name" value="RNase_H_like"/>
    <property type="match status" value="1"/>
</dbReference>
<gene>
    <name evidence="1" type="ORF">V6N12_020372</name>
</gene>
<proteinExistence type="predicted"/>
<sequence length="494" mass="54767">MHFSWKKSKVARVSRLVASLHQSPNRGASLVVETAFVDLFANKNRDRLRKSSKKKFSSSSSSCSSSSCGPQLLTTPAHPQSPSPPAPDMDVGEIVFITRQNNDDKRIPFHGALKVSLAVALVVSTRSLSIWIMMAALLLVLIEFVWARFLGFFYPGIPMDSKSRTDELVVKQQGTEFPDSREFVELGDELKMETGKGTETLACKSERSRSARIRTSLIKKFVPKKLRHGKRKKQGKSKEPSSQSEKETQEQEPGVDEEDESENEQGDMVSTSGRVLSEMEDVRKGNSGYVVLIVILAGLVGGRGVALFQTLIGIVWASHFVDSIPDVSVATHATDDFVQWVAPAYDWVCLNTDTSVSLPDHLGSFGGVLRGSSCDWLRGYRQLVGVVFPLNAELWSILVGLQLAFSMGFSRVQVQSDSSVAIRLILDPMAANSFSSLVRRISSLQNLPWLLRFLWVPREMNMVVDGLSKLPSLNDFHLQIFDDIPESTFTCPRP</sequence>
<evidence type="ECO:0000313" key="2">
    <source>
        <dbReference type="Proteomes" id="UP001472677"/>
    </source>
</evidence>
<dbReference type="InterPro" id="IPR002156">
    <property type="entry name" value="RNaseH_domain"/>
</dbReference>
<protein>
    <submittedName>
        <fullName evidence="1">Uncharacterized protein</fullName>
    </submittedName>
</protein>
<dbReference type="InterPro" id="IPR036397">
    <property type="entry name" value="RNaseH_sf"/>
</dbReference>
<comment type="caution">
    <text evidence="1">The sequence shown here is derived from an EMBL/GenBank/DDBJ whole genome shotgun (WGS) entry which is preliminary data.</text>
</comment>
<evidence type="ECO:0000313" key="1">
    <source>
        <dbReference type="EMBL" id="KAK8501124.1"/>
    </source>
</evidence>
<reference evidence="1 2" key="1">
    <citation type="journal article" date="2024" name="G3 (Bethesda)">
        <title>Genome assembly of Hibiscus sabdariffa L. provides insights into metabolisms of medicinal natural products.</title>
        <authorList>
            <person name="Kim T."/>
        </authorList>
    </citation>
    <scope>NUCLEOTIDE SEQUENCE [LARGE SCALE GENOMIC DNA]</scope>
    <source>
        <strain evidence="1">TK-2024</strain>
        <tissue evidence="1">Old leaves</tissue>
    </source>
</reference>
<accession>A0ABR2B2W9</accession>
<organism evidence="1 2">
    <name type="scientific">Hibiscus sabdariffa</name>
    <name type="common">roselle</name>
    <dbReference type="NCBI Taxonomy" id="183260"/>
    <lineage>
        <taxon>Eukaryota</taxon>
        <taxon>Viridiplantae</taxon>
        <taxon>Streptophyta</taxon>
        <taxon>Embryophyta</taxon>
        <taxon>Tracheophyta</taxon>
        <taxon>Spermatophyta</taxon>
        <taxon>Magnoliopsida</taxon>
        <taxon>eudicotyledons</taxon>
        <taxon>Gunneridae</taxon>
        <taxon>Pentapetalae</taxon>
        <taxon>rosids</taxon>
        <taxon>malvids</taxon>
        <taxon>Malvales</taxon>
        <taxon>Malvaceae</taxon>
        <taxon>Malvoideae</taxon>
        <taxon>Hibiscus</taxon>
    </lineage>
</organism>
<dbReference type="SUPFAM" id="SSF53098">
    <property type="entry name" value="Ribonuclease H-like"/>
    <property type="match status" value="1"/>
</dbReference>
<dbReference type="InterPro" id="IPR044730">
    <property type="entry name" value="RNase_H-like_dom_plant"/>
</dbReference>